<evidence type="ECO:0000313" key="2">
    <source>
        <dbReference type="Proteomes" id="UP001292094"/>
    </source>
</evidence>
<accession>A0AAE1QKI9</accession>
<organism evidence="1 2">
    <name type="scientific">Petrolisthes manimaculis</name>
    <dbReference type="NCBI Taxonomy" id="1843537"/>
    <lineage>
        <taxon>Eukaryota</taxon>
        <taxon>Metazoa</taxon>
        <taxon>Ecdysozoa</taxon>
        <taxon>Arthropoda</taxon>
        <taxon>Crustacea</taxon>
        <taxon>Multicrustacea</taxon>
        <taxon>Malacostraca</taxon>
        <taxon>Eumalacostraca</taxon>
        <taxon>Eucarida</taxon>
        <taxon>Decapoda</taxon>
        <taxon>Pleocyemata</taxon>
        <taxon>Anomura</taxon>
        <taxon>Galatheoidea</taxon>
        <taxon>Porcellanidae</taxon>
        <taxon>Petrolisthes</taxon>
    </lineage>
</organism>
<protein>
    <submittedName>
        <fullName evidence="1">Uncharacterized protein</fullName>
    </submittedName>
</protein>
<dbReference type="AlphaFoldDB" id="A0AAE1QKI9"/>
<gene>
    <name evidence="1" type="ORF">Pmani_001159</name>
</gene>
<proteinExistence type="predicted"/>
<sequence length="110" mass="12070">MAHNTTQVSNGGDGTVNCTKENTPSLVCKFTDHCVTPDMIQELLQNDDGKGSNALVDVVTKFREVLFCFLHPSTPVSDKKNVQTILKAEGCVAKFVELLNCNDEWILQGL</sequence>
<comment type="caution">
    <text evidence="1">The sequence shown here is derived from an EMBL/GenBank/DDBJ whole genome shotgun (WGS) entry which is preliminary data.</text>
</comment>
<keyword evidence="2" id="KW-1185">Reference proteome</keyword>
<evidence type="ECO:0000313" key="1">
    <source>
        <dbReference type="EMBL" id="KAK4328411.1"/>
    </source>
</evidence>
<dbReference type="EMBL" id="JAWZYT010000077">
    <property type="protein sequence ID" value="KAK4328411.1"/>
    <property type="molecule type" value="Genomic_DNA"/>
</dbReference>
<dbReference type="Proteomes" id="UP001292094">
    <property type="component" value="Unassembled WGS sequence"/>
</dbReference>
<name>A0AAE1QKI9_9EUCA</name>
<reference evidence="1" key="1">
    <citation type="submission" date="2023-11" db="EMBL/GenBank/DDBJ databases">
        <title>Genome assemblies of two species of porcelain crab, Petrolisthes cinctipes and Petrolisthes manimaculis (Anomura: Porcellanidae).</title>
        <authorList>
            <person name="Angst P."/>
        </authorList>
    </citation>
    <scope>NUCLEOTIDE SEQUENCE</scope>
    <source>
        <strain evidence="1">PB745_02</strain>
        <tissue evidence="1">Gill</tissue>
    </source>
</reference>